<dbReference type="RefSeq" id="WP_074941138.1">
    <property type="nucleotide sequence ID" value="NZ_FOWP01000013.1"/>
</dbReference>
<dbReference type="Proteomes" id="UP000182400">
    <property type="component" value="Unassembled WGS sequence"/>
</dbReference>
<proteinExistence type="predicted"/>
<evidence type="ECO:0000313" key="1">
    <source>
        <dbReference type="EMBL" id="SFP51145.1"/>
    </source>
</evidence>
<dbReference type="OrthoDB" id="6623169at2"/>
<organism evidence="1 2">
    <name type="scientific">Ectopseudomonas composti</name>
    <dbReference type="NCBI Taxonomy" id="658457"/>
    <lineage>
        <taxon>Bacteria</taxon>
        <taxon>Pseudomonadati</taxon>
        <taxon>Pseudomonadota</taxon>
        <taxon>Gammaproteobacteria</taxon>
        <taxon>Pseudomonadales</taxon>
        <taxon>Pseudomonadaceae</taxon>
        <taxon>Ectopseudomonas</taxon>
    </lineage>
</organism>
<name>A0A1I5QY21_9GAMM</name>
<evidence type="ECO:0000313" key="2">
    <source>
        <dbReference type="Proteomes" id="UP000182400"/>
    </source>
</evidence>
<reference evidence="1 2" key="1">
    <citation type="submission" date="2016-10" db="EMBL/GenBank/DDBJ databases">
        <authorList>
            <person name="de Groot N.N."/>
        </authorList>
    </citation>
    <scope>NUCLEOTIDE SEQUENCE [LARGE SCALE GENOMIC DNA]</scope>
    <source>
        <strain evidence="1 2">CCUG 59231</strain>
    </source>
</reference>
<accession>A0A1I5QY21</accession>
<dbReference type="STRING" id="658457.SAMN05216601_113102"/>
<dbReference type="EMBL" id="FOWP01000013">
    <property type="protein sequence ID" value="SFP51145.1"/>
    <property type="molecule type" value="Genomic_DNA"/>
</dbReference>
<dbReference type="AlphaFoldDB" id="A0A1I5QY21"/>
<gene>
    <name evidence="1" type="ORF">SAMN05216601_113102</name>
</gene>
<sequence length="212" mass="23172">MKKDTQRGSAVVSVLKSDSVVSVGKDFLELGIDAVLESGALKDIPLVNTVVGIFGAAGSVRDHLFVNKLIRFMSQLSEIPQEERIAMVEKLNEDNKFSGKVGATLIEILDRMESEKKPELSAKCFAAFARDEISFEEFRHILFALERVPSFEIGKLEQFSKSTIDESLQMDESVLLSFVNAGLGKNNGGFDGGAIIPTSLCKTFVKVCIYAA</sequence>
<protein>
    <submittedName>
        <fullName evidence="1">Uncharacterized protein</fullName>
    </submittedName>
</protein>